<proteinExistence type="predicted"/>
<reference evidence="2 3" key="1">
    <citation type="journal article" date="2014" name="Am. J. Bot.">
        <title>Genome assembly and annotation for red clover (Trifolium pratense; Fabaceae).</title>
        <authorList>
            <person name="Istvanek J."/>
            <person name="Jaros M."/>
            <person name="Krenek A."/>
            <person name="Repkova J."/>
        </authorList>
    </citation>
    <scope>NUCLEOTIDE SEQUENCE [LARGE SCALE GENOMIC DNA]</scope>
    <source>
        <strain evidence="3">cv. Tatra</strain>
        <tissue evidence="2">Young leaves</tissue>
    </source>
</reference>
<dbReference type="SUPFAM" id="SSF81383">
    <property type="entry name" value="F-box domain"/>
    <property type="match status" value="1"/>
</dbReference>
<accession>A0A2K3LVV0</accession>
<evidence type="ECO:0000313" key="2">
    <source>
        <dbReference type="EMBL" id="PNX82671.1"/>
    </source>
</evidence>
<dbReference type="AlphaFoldDB" id="A0A2K3LVV0"/>
<dbReference type="EMBL" id="ASHM01042490">
    <property type="protein sequence ID" value="PNX82671.1"/>
    <property type="molecule type" value="Genomic_DNA"/>
</dbReference>
<dbReference type="PROSITE" id="PS50181">
    <property type="entry name" value="FBOX"/>
    <property type="match status" value="1"/>
</dbReference>
<dbReference type="InterPro" id="IPR055357">
    <property type="entry name" value="LRR_At1g61320_AtMIF1"/>
</dbReference>
<dbReference type="Proteomes" id="UP000236291">
    <property type="component" value="Unassembled WGS sequence"/>
</dbReference>
<dbReference type="SUPFAM" id="SSF52047">
    <property type="entry name" value="RNI-like"/>
    <property type="match status" value="1"/>
</dbReference>
<dbReference type="STRING" id="57577.A0A2K3LVV0"/>
<organism evidence="2 3">
    <name type="scientific">Trifolium pratense</name>
    <name type="common">Red clover</name>
    <dbReference type="NCBI Taxonomy" id="57577"/>
    <lineage>
        <taxon>Eukaryota</taxon>
        <taxon>Viridiplantae</taxon>
        <taxon>Streptophyta</taxon>
        <taxon>Embryophyta</taxon>
        <taxon>Tracheophyta</taxon>
        <taxon>Spermatophyta</taxon>
        <taxon>Magnoliopsida</taxon>
        <taxon>eudicotyledons</taxon>
        <taxon>Gunneridae</taxon>
        <taxon>Pentapetalae</taxon>
        <taxon>rosids</taxon>
        <taxon>fabids</taxon>
        <taxon>Fabales</taxon>
        <taxon>Fabaceae</taxon>
        <taxon>Papilionoideae</taxon>
        <taxon>50 kb inversion clade</taxon>
        <taxon>NPAAA clade</taxon>
        <taxon>Hologalegina</taxon>
        <taxon>IRL clade</taxon>
        <taxon>Trifolieae</taxon>
        <taxon>Trifolium</taxon>
    </lineage>
</organism>
<evidence type="ECO:0000313" key="3">
    <source>
        <dbReference type="Proteomes" id="UP000236291"/>
    </source>
</evidence>
<name>A0A2K3LVV0_TRIPR</name>
<dbReference type="PANTHER" id="PTHR31639:SF317">
    <property type="entry name" value="F-BOX DOMAIN-CONTAINING PROTEIN"/>
    <property type="match status" value="1"/>
</dbReference>
<reference evidence="2 3" key="2">
    <citation type="journal article" date="2017" name="Front. Plant Sci.">
        <title>Gene Classification and Mining of Molecular Markers Useful in Red Clover (Trifolium pratense) Breeding.</title>
        <authorList>
            <person name="Istvanek J."/>
            <person name="Dluhosova J."/>
            <person name="Dluhos P."/>
            <person name="Patkova L."/>
            <person name="Nedelnik J."/>
            <person name="Repkova J."/>
        </authorList>
    </citation>
    <scope>NUCLEOTIDE SEQUENCE [LARGE SCALE GENOMIC DNA]</scope>
    <source>
        <strain evidence="3">cv. Tatra</strain>
        <tissue evidence="2">Young leaves</tissue>
    </source>
</reference>
<dbReference type="Pfam" id="PF00646">
    <property type="entry name" value="F-box"/>
    <property type="match status" value="1"/>
</dbReference>
<dbReference type="Gene3D" id="3.80.10.10">
    <property type="entry name" value="Ribonuclease Inhibitor"/>
    <property type="match status" value="1"/>
</dbReference>
<dbReference type="InterPro" id="IPR036047">
    <property type="entry name" value="F-box-like_dom_sf"/>
</dbReference>
<feature type="non-terminal residue" evidence="2">
    <location>
        <position position="337"/>
    </location>
</feature>
<dbReference type="InterPro" id="IPR032675">
    <property type="entry name" value="LRR_dom_sf"/>
</dbReference>
<feature type="domain" description="F-box" evidence="1">
    <location>
        <begin position="1"/>
        <end position="49"/>
    </location>
</feature>
<dbReference type="Pfam" id="PF23622">
    <property type="entry name" value="LRR_At1g61320_AtMIF1"/>
    <property type="match status" value="1"/>
</dbReference>
<comment type="caution">
    <text evidence="2">The sequence shown here is derived from an EMBL/GenBank/DDBJ whole genome shotgun (WGS) entry which is preliminary data.</text>
</comment>
<dbReference type="PANTHER" id="PTHR31639">
    <property type="entry name" value="F-BOX PROTEIN-LIKE"/>
    <property type="match status" value="1"/>
</dbReference>
<dbReference type="InterPro" id="IPR001810">
    <property type="entry name" value="F-box_dom"/>
</dbReference>
<evidence type="ECO:0000259" key="1">
    <source>
        <dbReference type="PROSITE" id="PS50181"/>
    </source>
</evidence>
<sequence length="337" mass="39110">MDRISELSNHILSDILTILSTEDLLKTSILSKRWHKLWTLCIDLYFDTSNVLGSNNEEEYAPTVKPGFHLTMKRHPIVILGKRQPIKLTMKRRVTLDDEFVKRVDRFVKNFQGTIIKSFMVNFCLDKEQRRSIDQWITFAIARQVQRIDLLFLGTPCANRTTGLHNCYKFNFALFSKTDASTLNHLRLENCSIFDTRGLDTDDFSPFKNLRSLSLEEVKLDGTYLGNMISSCPWLEQLCLFYFDTPMLKSIDFSISFKKGLGSFAFCATKFPKLEIMHVDIYSTVAAPKIIQPFKHLKELKLKLSLSWKILNDVEYDLLWILNILQASLLLQKLTVM</sequence>
<protein>
    <submittedName>
        <fullName evidence="2">F-box/FBD/LRR-repeat protein</fullName>
    </submittedName>
</protein>
<gene>
    <name evidence="2" type="ORF">L195_g038703</name>
</gene>